<comment type="caution">
    <text evidence="5">The sequence shown here is derived from an EMBL/GenBank/DDBJ whole genome shotgun (WGS) entry which is preliminary data.</text>
</comment>
<dbReference type="PANTHER" id="PTHR34580">
    <property type="match status" value="1"/>
</dbReference>
<dbReference type="AlphaFoldDB" id="C0E3B7"/>
<evidence type="ECO:0000256" key="1">
    <source>
        <dbReference type="SAM" id="MobiDB-lite"/>
    </source>
</evidence>
<dbReference type="Pfam" id="PF13280">
    <property type="entry name" value="WYL"/>
    <property type="match status" value="1"/>
</dbReference>
<evidence type="ECO:0000259" key="3">
    <source>
        <dbReference type="Pfam" id="PF19187"/>
    </source>
</evidence>
<evidence type="ECO:0000259" key="2">
    <source>
        <dbReference type="Pfam" id="PF13280"/>
    </source>
</evidence>
<organism evidence="5 6">
    <name type="scientific">Corynebacterium matruchotii ATCC 33806</name>
    <dbReference type="NCBI Taxonomy" id="566549"/>
    <lineage>
        <taxon>Bacteria</taxon>
        <taxon>Bacillati</taxon>
        <taxon>Actinomycetota</taxon>
        <taxon>Actinomycetes</taxon>
        <taxon>Mycobacteriales</taxon>
        <taxon>Corynebacteriaceae</taxon>
        <taxon>Corynebacterium</taxon>
    </lineage>
</organism>
<proteinExistence type="predicted"/>
<accession>C0E3B7</accession>
<feature type="compositionally biased region" description="Polar residues" evidence="1">
    <location>
        <begin position="319"/>
        <end position="333"/>
    </location>
</feature>
<dbReference type="InterPro" id="IPR043839">
    <property type="entry name" value="PafC_HTH"/>
</dbReference>
<dbReference type="InterPro" id="IPR051534">
    <property type="entry name" value="CBASS_pafABC_assoc_protein"/>
</dbReference>
<feature type="region of interest" description="Disordered" evidence="1">
    <location>
        <begin position="317"/>
        <end position="361"/>
    </location>
</feature>
<evidence type="ECO:0000313" key="6">
    <source>
        <dbReference type="Proteomes" id="UP000006247"/>
    </source>
</evidence>
<gene>
    <name evidence="5" type="ORF">CORMATOL_01480</name>
</gene>
<dbReference type="Proteomes" id="UP000006247">
    <property type="component" value="Unassembled WGS sequence"/>
</dbReference>
<name>C0E3B7_9CORY</name>
<dbReference type="PROSITE" id="PS52050">
    <property type="entry name" value="WYL"/>
    <property type="match status" value="1"/>
</dbReference>
<dbReference type="InterPro" id="IPR057727">
    <property type="entry name" value="WCX_dom"/>
</dbReference>
<evidence type="ECO:0000313" key="5">
    <source>
        <dbReference type="EMBL" id="EEG27051.1"/>
    </source>
</evidence>
<dbReference type="EMBL" id="ACEB01000021">
    <property type="protein sequence ID" value="EEG27051.1"/>
    <property type="molecule type" value="Genomic_DNA"/>
</dbReference>
<dbReference type="PIRSF" id="PIRSF016838">
    <property type="entry name" value="PafC"/>
    <property type="match status" value="1"/>
</dbReference>
<evidence type="ECO:0000259" key="4">
    <source>
        <dbReference type="Pfam" id="PF25583"/>
    </source>
</evidence>
<dbReference type="InterPro" id="IPR028349">
    <property type="entry name" value="PafC-like"/>
</dbReference>
<feature type="compositionally biased region" description="Low complexity" evidence="1">
    <location>
        <begin position="334"/>
        <end position="354"/>
    </location>
</feature>
<sequence>MARPKNQSTTDIVRMLNLLPYFQQHPGRSTMEAAVDLGLDPATIMDDLNRLFCCGIGDMPDELVDLDPQRQAVQIYDAQGMDKPLRLTRTEAGALLLALESLESIPGLVEKHAVRSAATKLRTIMHNETRGVFDSEAITDTPDEPHTITTLRTALEQGHQITLDYYHRNRDDITHRTLSPTRIFSTDGQTYLHAYDHHINDHRIFRTDMIHNITITTTPAEPHTTTLHFDTNDPFSLTHATEKATITINPNANWLVDTIPCDIETINPDGTITATLPLVSQEWLTQFALSHTDHITVTEPATIAHTIRQRAKVGLAAYHQSQTKNQNERTTTCPEYGNGSSSPSSSSSSSEPTNSPTPPAH</sequence>
<dbReference type="PANTHER" id="PTHR34580:SF1">
    <property type="entry name" value="PROTEIN PAFC"/>
    <property type="match status" value="1"/>
</dbReference>
<dbReference type="InterPro" id="IPR026881">
    <property type="entry name" value="WYL_dom"/>
</dbReference>
<feature type="domain" description="WCX" evidence="4">
    <location>
        <begin position="241"/>
        <end position="312"/>
    </location>
</feature>
<dbReference type="HOGENOM" id="CLU_041141_2_0_11"/>
<evidence type="ECO:0008006" key="7">
    <source>
        <dbReference type="Google" id="ProtNLM"/>
    </source>
</evidence>
<feature type="domain" description="PafC HTH" evidence="3">
    <location>
        <begin position="11"/>
        <end position="122"/>
    </location>
</feature>
<protein>
    <recommendedName>
        <fullName evidence="7">WYL domain-containing protein</fullName>
    </recommendedName>
</protein>
<dbReference type="Pfam" id="PF25583">
    <property type="entry name" value="WCX"/>
    <property type="match status" value="1"/>
</dbReference>
<dbReference type="Pfam" id="PF19187">
    <property type="entry name" value="HTH_PafC"/>
    <property type="match status" value="1"/>
</dbReference>
<dbReference type="RefSeq" id="WP_005521177.1">
    <property type="nucleotide sequence ID" value="NZ_EQ973329.1"/>
</dbReference>
<feature type="domain" description="WYL" evidence="2">
    <location>
        <begin position="147"/>
        <end position="214"/>
    </location>
</feature>
<reference evidence="5 6" key="1">
    <citation type="submission" date="2009-01" db="EMBL/GenBank/DDBJ databases">
        <authorList>
            <person name="Fulton L."/>
            <person name="Clifton S."/>
            <person name="Chinwalla A.T."/>
            <person name="Mitreva M."/>
            <person name="Sodergren E."/>
            <person name="Weinstock G."/>
            <person name="Clifton S."/>
            <person name="Dooling D.J."/>
            <person name="Fulton B."/>
            <person name="Minx P."/>
            <person name="Pepin K.H."/>
            <person name="Johnson M."/>
            <person name="Bhonagiri V."/>
            <person name="Nash W.E."/>
            <person name="Mardis E.R."/>
            <person name="Wilson R.K."/>
        </authorList>
    </citation>
    <scope>NUCLEOTIDE SEQUENCE [LARGE SCALE GENOMIC DNA]</scope>
    <source>
        <strain evidence="5 6">ATCC 33806</strain>
    </source>
</reference>
<dbReference type="GeneID" id="84573870"/>